<sequence>MIAPPPAALALDTFYKKHADAFGIPIVSSGKVPNAALLIGRDIVNYMLVKRPDIRAELIKRKARVLVMAETEMETDLPERSNWKKPARDDRRLTPGERDNYDKPGGIASMSDREYWNKRARGMGGTVTSCAEENLLGYPGTRYYGENILVHEFSHNIMGALRNADSALFAEIQPAYEAAKAKGMYKGQYAINTVAEYWAEGTQWWFWSNYEFYDGDTRVQTPDDLKAYDPALYSILERVYPGHHNPADVYYGRNVRPAKRK</sequence>
<dbReference type="Proteomes" id="UP000263900">
    <property type="component" value="Chromosome"/>
</dbReference>
<evidence type="ECO:0000256" key="1">
    <source>
        <dbReference type="SAM" id="MobiDB-lite"/>
    </source>
</evidence>
<dbReference type="EMBL" id="CP032157">
    <property type="protein sequence ID" value="AXY78519.1"/>
    <property type="molecule type" value="Genomic_DNA"/>
</dbReference>
<dbReference type="GO" id="GO:0008237">
    <property type="term" value="F:metallopeptidase activity"/>
    <property type="evidence" value="ECO:0007669"/>
    <property type="project" value="InterPro"/>
</dbReference>
<keyword evidence="3" id="KW-1185">Reference proteome</keyword>
<dbReference type="AlphaFoldDB" id="A0A3B7MZ69"/>
<name>A0A3B7MZ69_9BACT</name>
<protein>
    <submittedName>
        <fullName evidence="2">Glycoside hydrolase</fullName>
    </submittedName>
</protein>
<feature type="region of interest" description="Disordered" evidence="1">
    <location>
        <begin position="77"/>
        <end position="105"/>
    </location>
</feature>
<keyword evidence="2" id="KW-0378">Hydrolase</keyword>
<dbReference type="InterPro" id="IPR024079">
    <property type="entry name" value="MetalloPept_cat_dom_sf"/>
</dbReference>
<accession>A0A3B7MZ69</accession>
<dbReference type="OrthoDB" id="9792407at2"/>
<dbReference type="Gene3D" id="3.40.390.10">
    <property type="entry name" value="Collagenase (Catalytic Domain)"/>
    <property type="match status" value="1"/>
</dbReference>
<proteinExistence type="predicted"/>
<reference evidence="2 3" key="1">
    <citation type="submission" date="2018-09" db="EMBL/GenBank/DDBJ databases">
        <title>Genome sequencing of strain 6GH32-13.</title>
        <authorList>
            <person name="Weon H.-Y."/>
            <person name="Heo J."/>
            <person name="Kwon S.-W."/>
        </authorList>
    </citation>
    <scope>NUCLEOTIDE SEQUENCE [LARGE SCALE GENOMIC DNA]</scope>
    <source>
        <strain evidence="2 3">5GH32-13</strain>
    </source>
</reference>
<evidence type="ECO:0000313" key="3">
    <source>
        <dbReference type="Proteomes" id="UP000263900"/>
    </source>
</evidence>
<organism evidence="2 3">
    <name type="scientific">Paraflavitalea soli</name>
    <dbReference type="NCBI Taxonomy" id="2315862"/>
    <lineage>
        <taxon>Bacteria</taxon>
        <taxon>Pseudomonadati</taxon>
        <taxon>Bacteroidota</taxon>
        <taxon>Chitinophagia</taxon>
        <taxon>Chitinophagales</taxon>
        <taxon>Chitinophagaceae</taxon>
        <taxon>Paraflavitalea</taxon>
    </lineage>
</organism>
<gene>
    <name evidence="2" type="ORF">D3H65_04945</name>
</gene>
<dbReference type="KEGG" id="pseg:D3H65_04945"/>
<evidence type="ECO:0000313" key="2">
    <source>
        <dbReference type="EMBL" id="AXY78519.1"/>
    </source>
</evidence>
<feature type="compositionally biased region" description="Basic and acidic residues" evidence="1">
    <location>
        <begin position="77"/>
        <end position="102"/>
    </location>
</feature>
<dbReference type="SUPFAM" id="SSF55486">
    <property type="entry name" value="Metalloproteases ('zincins'), catalytic domain"/>
    <property type="match status" value="1"/>
</dbReference>